<dbReference type="EMBL" id="CAXDID020000136">
    <property type="protein sequence ID" value="CAL6037314.1"/>
    <property type="molecule type" value="Genomic_DNA"/>
</dbReference>
<keyword evidence="4" id="KW-1185">Reference proteome</keyword>
<accession>A0AA86REI3</accession>
<reference evidence="3 4" key="2">
    <citation type="submission" date="2024-07" db="EMBL/GenBank/DDBJ databases">
        <authorList>
            <person name="Akdeniz Z."/>
        </authorList>
    </citation>
    <scope>NUCLEOTIDE SEQUENCE [LARGE SCALE GENOMIC DNA]</scope>
</reference>
<name>A0AA86REI3_9EUKA</name>
<comment type="caution">
    <text evidence="2">The sequence shown here is derived from an EMBL/GenBank/DDBJ whole genome shotgun (WGS) entry which is preliminary data.</text>
</comment>
<feature type="region of interest" description="Disordered" evidence="1">
    <location>
        <begin position="52"/>
        <end position="82"/>
    </location>
</feature>
<sequence length="211" mass="23833">MLKSSKNKPEIRFNKDGSLDLRSSMFKTGKAYLKKDGTIDGRCSTAKKVILPPTTPRKIPKKKLENKNDTTQLSKLKTPKQKSQSRVKLTNISQQNTNSVTQYNNMSVPIHIANNFVLHYPNVDQMFINETQYVIQASIQINNFQNSEFDSAIITALNGQQCYMSPQTIQRLAQLGNQFQQIATVMGGGIAFSCLLCEQLYIKIFCHFQCG</sequence>
<evidence type="ECO:0000313" key="4">
    <source>
        <dbReference type="Proteomes" id="UP001642409"/>
    </source>
</evidence>
<evidence type="ECO:0000313" key="3">
    <source>
        <dbReference type="EMBL" id="CAL6037314.1"/>
    </source>
</evidence>
<protein>
    <submittedName>
        <fullName evidence="3">Hypothetical_protein</fullName>
    </submittedName>
</protein>
<evidence type="ECO:0000256" key="1">
    <source>
        <dbReference type="SAM" id="MobiDB-lite"/>
    </source>
</evidence>
<proteinExistence type="predicted"/>
<organism evidence="2">
    <name type="scientific">Hexamita inflata</name>
    <dbReference type="NCBI Taxonomy" id="28002"/>
    <lineage>
        <taxon>Eukaryota</taxon>
        <taxon>Metamonada</taxon>
        <taxon>Diplomonadida</taxon>
        <taxon>Hexamitidae</taxon>
        <taxon>Hexamitinae</taxon>
        <taxon>Hexamita</taxon>
    </lineage>
</organism>
<dbReference type="Proteomes" id="UP001642409">
    <property type="component" value="Unassembled WGS sequence"/>
</dbReference>
<gene>
    <name evidence="3" type="ORF">HINF_LOCUS36830</name>
    <name evidence="2" type="ORF">HINF_LOCUS59363</name>
</gene>
<dbReference type="EMBL" id="CATOUU010001095">
    <property type="protein sequence ID" value="CAI9971718.1"/>
    <property type="molecule type" value="Genomic_DNA"/>
</dbReference>
<dbReference type="AlphaFoldDB" id="A0AA86REI3"/>
<evidence type="ECO:0000313" key="2">
    <source>
        <dbReference type="EMBL" id="CAI9971718.1"/>
    </source>
</evidence>
<reference evidence="2" key="1">
    <citation type="submission" date="2023-06" db="EMBL/GenBank/DDBJ databases">
        <authorList>
            <person name="Kurt Z."/>
        </authorList>
    </citation>
    <scope>NUCLEOTIDE SEQUENCE</scope>
</reference>